<dbReference type="Proteomes" id="UP001151760">
    <property type="component" value="Unassembled WGS sequence"/>
</dbReference>
<organism evidence="2 3">
    <name type="scientific">Tanacetum coccineum</name>
    <dbReference type="NCBI Taxonomy" id="301880"/>
    <lineage>
        <taxon>Eukaryota</taxon>
        <taxon>Viridiplantae</taxon>
        <taxon>Streptophyta</taxon>
        <taxon>Embryophyta</taxon>
        <taxon>Tracheophyta</taxon>
        <taxon>Spermatophyta</taxon>
        <taxon>Magnoliopsida</taxon>
        <taxon>eudicotyledons</taxon>
        <taxon>Gunneridae</taxon>
        <taxon>Pentapetalae</taxon>
        <taxon>asterids</taxon>
        <taxon>campanulids</taxon>
        <taxon>Asterales</taxon>
        <taxon>Asteraceae</taxon>
        <taxon>Asteroideae</taxon>
        <taxon>Anthemideae</taxon>
        <taxon>Anthemidinae</taxon>
        <taxon>Tanacetum</taxon>
    </lineage>
</organism>
<reference evidence="2" key="2">
    <citation type="submission" date="2022-01" db="EMBL/GenBank/DDBJ databases">
        <authorList>
            <person name="Yamashiro T."/>
            <person name="Shiraishi A."/>
            <person name="Satake H."/>
            <person name="Nakayama K."/>
        </authorList>
    </citation>
    <scope>NUCLEOTIDE SEQUENCE</scope>
</reference>
<reference evidence="2" key="1">
    <citation type="journal article" date="2022" name="Int. J. Mol. Sci.">
        <title>Draft Genome of Tanacetum Coccineum: Genomic Comparison of Closely Related Tanacetum-Family Plants.</title>
        <authorList>
            <person name="Yamashiro T."/>
            <person name="Shiraishi A."/>
            <person name="Nakayama K."/>
            <person name="Satake H."/>
        </authorList>
    </citation>
    <scope>NUCLEOTIDE SEQUENCE</scope>
</reference>
<protein>
    <submittedName>
        <fullName evidence="2">Uncharacterized protein</fullName>
    </submittedName>
</protein>
<evidence type="ECO:0000256" key="1">
    <source>
        <dbReference type="SAM" id="MobiDB-lite"/>
    </source>
</evidence>
<accession>A0ABQ5ATZ7</accession>
<proteinExistence type="predicted"/>
<comment type="caution">
    <text evidence="2">The sequence shown here is derived from an EMBL/GenBank/DDBJ whole genome shotgun (WGS) entry which is preliminary data.</text>
</comment>
<dbReference type="EMBL" id="BQNB010012567">
    <property type="protein sequence ID" value="GJT05182.1"/>
    <property type="molecule type" value="Genomic_DNA"/>
</dbReference>
<name>A0ABQ5ATZ7_9ASTR</name>
<evidence type="ECO:0000313" key="3">
    <source>
        <dbReference type="Proteomes" id="UP001151760"/>
    </source>
</evidence>
<sequence>MQNQPLEPKKKDSTSGSSKGTKSQPKSSGKSIQSEEPVFELDWENPEGDDYPFNLSKPLPLILLGNPKYDLPGIEDMVPNHMESCLSCLCIDMRMGDISTLETTNVSPSMHIKRHAIQERYVYSTKAFYSGCLSCQGLTKSIMANVADACTSFSLRMFTKCLVIQKRVEDLSTWKLKGTLRIYCDAPFTRLLSLPRRHTKNIEHGVLAEEKMEQFGKEKSSFHDQGYQQAAKGKENDDEFREIHWW</sequence>
<feature type="region of interest" description="Disordered" evidence="1">
    <location>
        <begin position="1"/>
        <end position="39"/>
    </location>
</feature>
<keyword evidence="3" id="KW-1185">Reference proteome</keyword>
<feature type="region of interest" description="Disordered" evidence="1">
    <location>
        <begin position="220"/>
        <end position="239"/>
    </location>
</feature>
<gene>
    <name evidence="2" type="ORF">Tco_0839644</name>
</gene>
<feature type="compositionally biased region" description="Low complexity" evidence="1">
    <location>
        <begin position="14"/>
        <end position="31"/>
    </location>
</feature>
<evidence type="ECO:0000313" key="2">
    <source>
        <dbReference type="EMBL" id="GJT05182.1"/>
    </source>
</evidence>